<feature type="transmembrane region" description="Helical" evidence="1">
    <location>
        <begin position="71"/>
        <end position="90"/>
    </location>
</feature>
<evidence type="ECO:0000256" key="1">
    <source>
        <dbReference type="SAM" id="Phobius"/>
    </source>
</evidence>
<evidence type="ECO:0000313" key="3">
    <source>
        <dbReference type="Proteomes" id="UP000268230"/>
    </source>
</evidence>
<feature type="transmembrane region" description="Helical" evidence="1">
    <location>
        <begin position="13"/>
        <end position="32"/>
    </location>
</feature>
<protein>
    <submittedName>
        <fullName evidence="2">Uncharacterized protein</fullName>
    </submittedName>
</protein>
<dbReference type="OrthoDB" id="7032760at2"/>
<proteinExistence type="predicted"/>
<feature type="transmembrane region" description="Helical" evidence="1">
    <location>
        <begin position="39"/>
        <end position="59"/>
    </location>
</feature>
<gene>
    <name evidence="2" type="ORF">EJA05_08845</name>
</gene>
<reference evidence="2 3" key="1">
    <citation type="submission" date="2018-12" db="EMBL/GenBank/DDBJ databases">
        <authorList>
            <person name="Li S."/>
            <person name="Yang R."/>
            <person name="Chen G."/>
            <person name="Zou L."/>
            <person name="Zhang C."/>
            <person name="Chen Y."/>
            <person name="Liu Z."/>
            <person name="Li Y."/>
            <person name="Yan Y."/>
            <person name="Huang M."/>
            <person name="Chen T."/>
        </authorList>
    </citation>
    <scope>NUCLEOTIDE SEQUENCE [LARGE SCALE GENOMIC DNA]</scope>
    <source>
        <strain evidence="2 3">1257</strain>
    </source>
</reference>
<dbReference type="Proteomes" id="UP000268230">
    <property type="component" value="Chromosome"/>
</dbReference>
<sequence>MFGNVLTYDAYHLALYLLTALAWSVLGLWLLMSGVGVAALLRCCAMFGVALLINGFMLMLDIWRVLDHAQVEAGLLAVGVVLPIMLMLIYKTSFSKVRKG</sequence>
<dbReference type="KEGG" id="pory:EJA05_08845"/>
<keyword evidence="1" id="KW-0472">Membrane</keyword>
<accession>A0A3S8UHJ4</accession>
<dbReference type="AlphaFoldDB" id="A0A3S8UHJ4"/>
<organism evidence="2 3">
    <name type="scientific">Pseudomonas entomophila</name>
    <dbReference type="NCBI Taxonomy" id="312306"/>
    <lineage>
        <taxon>Bacteria</taxon>
        <taxon>Pseudomonadati</taxon>
        <taxon>Pseudomonadota</taxon>
        <taxon>Gammaproteobacteria</taxon>
        <taxon>Pseudomonadales</taxon>
        <taxon>Pseudomonadaceae</taxon>
        <taxon>Pseudomonas</taxon>
    </lineage>
</organism>
<keyword evidence="1" id="KW-0812">Transmembrane</keyword>
<dbReference type="EMBL" id="CP034338">
    <property type="protein sequence ID" value="AZL67840.1"/>
    <property type="molecule type" value="Genomic_DNA"/>
</dbReference>
<keyword evidence="1" id="KW-1133">Transmembrane helix</keyword>
<evidence type="ECO:0000313" key="2">
    <source>
        <dbReference type="EMBL" id="AZL67840.1"/>
    </source>
</evidence>
<name>A0A3S8UHJ4_9PSED</name>